<feature type="compositionally biased region" description="Gly residues" evidence="15">
    <location>
        <begin position="747"/>
        <end position="761"/>
    </location>
</feature>
<dbReference type="SUPFAM" id="SSF46785">
    <property type="entry name" value="Winged helix' DNA-binding domain"/>
    <property type="match status" value="1"/>
</dbReference>
<feature type="compositionally biased region" description="Gly residues" evidence="15">
    <location>
        <begin position="14"/>
        <end position="25"/>
    </location>
</feature>
<feature type="region of interest" description="Disordered" evidence="15">
    <location>
        <begin position="301"/>
        <end position="332"/>
    </location>
</feature>
<dbReference type="SUPFAM" id="SSF52540">
    <property type="entry name" value="P-loop containing nucleoside triphosphate hydrolases"/>
    <property type="match status" value="1"/>
</dbReference>
<dbReference type="GO" id="GO:0003677">
    <property type="term" value="F:DNA binding"/>
    <property type="evidence" value="ECO:0007669"/>
    <property type="project" value="UniProtKB-KW"/>
</dbReference>
<dbReference type="InterPro" id="IPR036388">
    <property type="entry name" value="WH-like_DNA-bd_sf"/>
</dbReference>
<feature type="transmembrane region" description="Helical" evidence="16">
    <location>
        <begin position="84"/>
        <end position="102"/>
    </location>
</feature>
<comment type="function">
    <text evidence="13">Essential cell division protein that coordinates cell division and chromosome segregation. The N-terminus is involved in assembly of the cell-division machinery. The C-terminus functions as a DNA motor that moves dsDNA in an ATP-dependent manner towards the dif recombination site, which is located within the replication terminus region. Required for activation of the Xer recombinase, allowing activation of chromosome unlinking by recombination.</text>
</comment>
<evidence type="ECO:0000256" key="5">
    <source>
        <dbReference type="ARBA" id="ARBA00022692"/>
    </source>
</evidence>
<evidence type="ECO:0000256" key="8">
    <source>
        <dbReference type="ARBA" id="ARBA00022840"/>
    </source>
</evidence>
<evidence type="ECO:0000256" key="13">
    <source>
        <dbReference type="ARBA" id="ARBA00024986"/>
    </source>
</evidence>
<dbReference type="AlphaFoldDB" id="A0AAE9YAE9"/>
<evidence type="ECO:0000256" key="9">
    <source>
        <dbReference type="ARBA" id="ARBA00022989"/>
    </source>
</evidence>
<gene>
    <name evidence="18" type="ORF">PO878_12860</name>
</gene>
<feature type="binding site" evidence="14">
    <location>
        <begin position="498"/>
        <end position="505"/>
    </location>
    <ligand>
        <name>ATP</name>
        <dbReference type="ChEBI" id="CHEBI:30616"/>
    </ligand>
</feature>
<dbReference type="Gene3D" id="1.10.10.10">
    <property type="entry name" value="Winged helix-like DNA-binding domain superfamily/Winged helix DNA-binding domain"/>
    <property type="match status" value="1"/>
</dbReference>
<dbReference type="Pfam" id="PF17854">
    <property type="entry name" value="FtsK_alpha"/>
    <property type="match status" value="1"/>
</dbReference>
<feature type="region of interest" description="Disordered" evidence="15">
    <location>
        <begin position="733"/>
        <end position="766"/>
    </location>
</feature>
<evidence type="ECO:0000313" key="18">
    <source>
        <dbReference type="EMBL" id="WCO65387.1"/>
    </source>
</evidence>
<evidence type="ECO:0000256" key="16">
    <source>
        <dbReference type="SAM" id="Phobius"/>
    </source>
</evidence>
<dbReference type="RefSeq" id="WP_272734912.1">
    <property type="nucleotide sequence ID" value="NZ_CP116942.1"/>
</dbReference>
<dbReference type="Pfam" id="PF13491">
    <property type="entry name" value="FtsK_4TM"/>
    <property type="match status" value="1"/>
</dbReference>
<dbReference type="Pfam" id="PF09397">
    <property type="entry name" value="FtsK_gamma"/>
    <property type="match status" value="1"/>
</dbReference>
<keyword evidence="9 16" id="KW-1133">Transmembrane helix</keyword>
<dbReference type="KEGG" id="ima:PO878_12860"/>
<sequence>MTATSRSPRPAGRGRSGGGRSGSGSGSRPKPSGTRAGASRSTKKAPAKGKGTAKGRSSAPVGDTTLVKVAKATSRATEGHRADLAGLALLLLALITAFGVYGGDLGGPVGRAVARGFGLLVGSARVLVPPALAVAGGLLIRGRTAPPPEPDPETGEIPLEAHGPARRALGVLLLVVAGLGLLHLATGSPSLDAPGDELVDAAGFLGAAIGEPLTALLATGGALAVLLLVLVAGVVLVADLTLRTAGRGAASAVTSAARPALRSVRKGFASLFHLDRELAEEGGEVPMGGVVDLTDGATGGAIYDFEDEPDPPAPAPRPRRKKAPPEPVAEPEQLEIDLGPGAAPSAWKLPPAKVLTRVGAQSVDRKAVEEVGRHLEHALAEHGVETRLSGMTVGPTVTRYELELGPGVKVARVTSLHRDIAYAMATPDVRILAPIPGKQAIGVEIPNASKQLVTVGDILASPEARAARHPLEVAVGRDIDGQAVMAALASMPHVLIAGATGAGKSSCINSLLTSVLMRATPEQVRMILVDPKQVEMGQYNRLPHLLTEVVTDPKKAANALAWAVREMERRYDLLANVGFRDITGYNAAHDKGLLQPEVPGDPELPRLPFILVVIDELADLMMVAARDVEESITRIAQKARAVGIHLVIATQRPSVNVITGLIKANVPSRWAFAVSSSTDSRVILDQQGAERLLGKGDMLLMGPSSSVPQRVQGSWVTEEEVRQVVAHWRRQAPEVTYDETVQTDEGGTPGSSGSGGGGAAGGDDDDDLLAQATELVVRSQLGSTSMLQRKLKVGFARAGRIMDLLEQRGVVGPSVGSKARAVLMTVDELDGGGGGAGADPDAVPADAGSAGVATAPDPPA</sequence>
<dbReference type="InterPro" id="IPR002543">
    <property type="entry name" value="FtsK_dom"/>
</dbReference>
<dbReference type="EMBL" id="CP116942">
    <property type="protein sequence ID" value="WCO65387.1"/>
    <property type="molecule type" value="Genomic_DNA"/>
</dbReference>
<evidence type="ECO:0000256" key="1">
    <source>
        <dbReference type="ARBA" id="ARBA00004651"/>
    </source>
</evidence>
<feature type="compositionally biased region" description="Basic residues" evidence="15">
    <location>
        <begin position="41"/>
        <end position="53"/>
    </location>
</feature>
<feature type="compositionally biased region" description="Low complexity" evidence="15">
    <location>
        <begin position="838"/>
        <end position="853"/>
    </location>
</feature>
<keyword evidence="12" id="KW-0131">Cell cycle</keyword>
<comment type="subcellular location">
    <subcellularLocation>
        <location evidence="1">Cell membrane</location>
        <topology evidence="1">Multi-pass membrane protein</topology>
    </subcellularLocation>
</comment>
<evidence type="ECO:0000256" key="15">
    <source>
        <dbReference type="SAM" id="MobiDB-lite"/>
    </source>
</evidence>
<dbReference type="PROSITE" id="PS50901">
    <property type="entry name" value="FTSK"/>
    <property type="match status" value="1"/>
</dbReference>
<feature type="transmembrane region" description="Helical" evidence="16">
    <location>
        <begin position="215"/>
        <end position="238"/>
    </location>
</feature>
<dbReference type="SMART" id="SM00843">
    <property type="entry name" value="Ftsk_gamma"/>
    <property type="match status" value="1"/>
</dbReference>
<keyword evidence="8 14" id="KW-0067">ATP-binding</keyword>
<keyword evidence="3" id="KW-1003">Cell membrane</keyword>
<evidence type="ECO:0000256" key="14">
    <source>
        <dbReference type="PROSITE-ProRule" id="PRU00289"/>
    </source>
</evidence>
<evidence type="ECO:0000313" key="19">
    <source>
        <dbReference type="Proteomes" id="UP001216390"/>
    </source>
</evidence>
<feature type="compositionally biased region" description="Low complexity" evidence="15">
    <location>
        <begin position="1"/>
        <end position="13"/>
    </location>
</feature>
<dbReference type="GO" id="GO:0005886">
    <property type="term" value="C:plasma membrane"/>
    <property type="evidence" value="ECO:0007669"/>
    <property type="project" value="UniProtKB-SubCell"/>
</dbReference>
<evidence type="ECO:0000256" key="2">
    <source>
        <dbReference type="ARBA" id="ARBA00006474"/>
    </source>
</evidence>
<evidence type="ECO:0000256" key="7">
    <source>
        <dbReference type="ARBA" id="ARBA00022829"/>
    </source>
</evidence>
<protein>
    <submittedName>
        <fullName evidence="18">DNA translocase FtsK</fullName>
    </submittedName>
</protein>
<reference evidence="18" key="1">
    <citation type="submission" date="2023-01" db="EMBL/GenBank/DDBJ databases">
        <title>The diversity of Class Acidimicrobiia in South China Sea sediment environments and the proposal of Iamia marina sp. nov., a novel species of the genus Iamia.</title>
        <authorList>
            <person name="He Y."/>
            <person name="Tian X."/>
        </authorList>
    </citation>
    <scope>NUCLEOTIDE SEQUENCE</scope>
    <source>
        <strain evidence="18">DSM 19957</strain>
    </source>
</reference>
<keyword evidence="6 14" id="KW-0547">Nucleotide-binding</keyword>
<feature type="transmembrane region" description="Helical" evidence="16">
    <location>
        <begin position="117"/>
        <end position="140"/>
    </location>
</feature>
<dbReference type="InterPro" id="IPR018541">
    <property type="entry name" value="Ftsk_gamma"/>
</dbReference>
<dbReference type="PANTHER" id="PTHR22683:SF41">
    <property type="entry name" value="DNA TRANSLOCASE FTSK"/>
    <property type="match status" value="1"/>
</dbReference>
<evidence type="ECO:0000256" key="10">
    <source>
        <dbReference type="ARBA" id="ARBA00023125"/>
    </source>
</evidence>
<dbReference type="GO" id="GO:0007059">
    <property type="term" value="P:chromosome segregation"/>
    <property type="evidence" value="ECO:0007669"/>
    <property type="project" value="UniProtKB-KW"/>
</dbReference>
<organism evidence="18 19">
    <name type="scientific">Iamia majanohamensis</name>
    <dbReference type="NCBI Taxonomy" id="467976"/>
    <lineage>
        <taxon>Bacteria</taxon>
        <taxon>Bacillati</taxon>
        <taxon>Actinomycetota</taxon>
        <taxon>Acidimicrobiia</taxon>
        <taxon>Acidimicrobiales</taxon>
        <taxon>Iamiaceae</taxon>
        <taxon>Iamia</taxon>
    </lineage>
</organism>
<evidence type="ECO:0000259" key="17">
    <source>
        <dbReference type="PROSITE" id="PS50901"/>
    </source>
</evidence>
<proteinExistence type="inferred from homology"/>
<comment type="similarity">
    <text evidence="2">Belongs to the FtsK/SpoIIIE/SftA family.</text>
</comment>
<keyword evidence="7" id="KW-0159">Chromosome partition</keyword>
<dbReference type="Pfam" id="PF01580">
    <property type="entry name" value="FtsK_SpoIIIE"/>
    <property type="match status" value="1"/>
</dbReference>
<dbReference type="PANTHER" id="PTHR22683">
    <property type="entry name" value="SPORULATION PROTEIN RELATED"/>
    <property type="match status" value="1"/>
</dbReference>
<evidence type="ECO:0000256" key="6">
    <source>
        <dbReference type="ARBA" id="ARBA00022741"/>
    </source>
</evidence>
<dbReference type="Gene3D" id="3.40.50.300">
    <property type="entry name" value="P-loop containing nucleotide triphosphate hydrolases"/>
    <property type="match status" value="1"/>
</dbReference>
<feature type="domain" description="FtsK" evidence="17">
    <location>
        <begin position="481"/>
        <end position="681"/>
    </location>
</feature>
<keyword evidence="11 16" id="KW-0472">Membrane</keyword>
<keyword evidence="10" id="KW-0238">DNA-binding</keyword>
<evidence type="ECO:0000256" key="4">
    <source>
        <dbReference type="ARBA" id="ARBA00022618"/>
    </source>
</evidence>
<accession>A0AAE9YAE9</accession>
<dbReference type="InterPro" id="IPR027417">
    <property type="entry name" value="P-loop_NTPase"/>
</dbReference>
<evidence type="ECO:0000256" key="12">
    <source>
        <dbReference type="ARBA" id="ARBA00023306"/>
    </source>
</evidence>
<dbReference type="CDD" id="cd01127">
    <property type="entry name" value="TrwB_TraG_TraD_VirD4"/>
    <property type="match status" value="1"/>
</dbReference>
<name>A0AAE9YAE9_9ACTN</name>
<dbReference type="InterPro" id="IPR050206">
    <property type="entry name" value="FtsK/SpoIIIE/SftA"/>
</dbReference>
<dbReference type="GO" id="GO:0005524">
    <property type="term" value="F:ATP binding"/>
    <property type="evidence" value="ECO:0007669"/>
    <property type="project" value="UniProtKB-UniRule"/>
</dbReference>
<evidence type="ECO:0000256" key="11">
    <source>
        <dbReference type="ARBA" id="ARBA00023136"/>
    </source>
</evidence>
<feature type="region of interest" description="Disordered" evidence="15">
    <location>
        <begin position="1"/>
        <end position="60"/>
    </location>
</feature>
<dbReference type="GO" id="GO:0051301">
    <property type="term" value="P:cell division"/>
    <property type="evidence" value="ECO:0007669"/>
    <property type="project" value="UniProtKB-KW"/>
</dbReference>
<keyword evidence="4" id="KW-0132">Cell division</keyword>
<dbReference type="InterPro" id="IPR025199">
    <property type="entry name" value="FtsK_4TM"/>
</dbReference>
<feature type="region of interest" description="Disordered" evidence="15">
    <location>
        <begin position="831"/>
        <end position="860"/>
    </location>
</feature>
<keyword evidence="19" id="KW-1185">Reference proteome</keyword>
<keyword evidence="5 16" id="KW-0812">Transmembrane</keyword>
<dbReference type="Proteomes" id="UP001216390">
    <property type="component" value="Chromosome"/>
</dbReference>
<dbReference type="InterPro" id="IPR036390">
    <property type="entry name" value="WH_DNA-bd_sf"/>
</dbReference>
<dbReference type="Gene3D" id="3.30.980.40">
    <property type="match status" value="1"/>
</dbReference>
<dbReference type="InterPro" id="IPR041027">
    <property type="entry name" value="FtsK_alpha"/>
</dbReference>
<evidence type="ECO:0000256" key="3">
    <source>
        <dbReference type="ARBA" id="ARBA00022475"/>
    </source>
</evidence>